<comment type="subcellular location">
    <subcellularLocation>
        <location evidence="1">Membrane</location>
    </subcellularLocation>
</comment>
<dbReference type="PANTHER" id="PTHR26451:SF1002">
    <property type="entry name" value="G-PROTEIN COUPLED RECEPTOR 148-RELATED"/>
    <property type="match status" value="1"/>
</dbReference>
<evidence type="ECO:0000256" key="5">
    <source>
        <dbReference type="SAM" id="Phobius"/>
    </source>
</evidence>
<dbReference type="InterPro" id="IPR052921">
    <property type="entry name" value="GPCR1_Superfamily_Member"/>
</dbReference>
<name>A0A6P3W6J0_CLUHA</name>
<proteinExistence type="predicted"/>
<feature type="transmembrane region" description="Helical" evidence="5">
    <location>
        <begin position="24"/>
        <end position="53"/>
    </location>
</feature>
<accession>A0A6P3W6J0</accession>
<keyword evidence="7" id="KW-1185">Reference proteome</keyword>
<dbReference type="GO" id="GO:0016020">
    <property type="term" value="C:membrane"/>
    <property type="evidence" value="ECO:0007669"/>
    <property type="project" value="UniProtKB-SubCell"/>
</dbReference>
<evidence type="ECO:0000256" key="1">
    <source>
        <dbReference type="ARBA" id="ARBA00004370"/>
    </source>
</evidence>
<evidence type="ECO:0000256" key="2">
    <source>
        <dbReference type="ARBA" id="ARBA00022692"/>
    </source>
</evidence>
<feature type="transmembrane region" description="Helical" evidence="5">
    <location>
        <begin position="97"/>
        <end position="123"/>
    </location>
</feature>
<feature type="transmembrane region" description="Helical" evidence="5">
    <location>
        <begin position="143"/>
        <end position="160"/>
    </location>
</feature>
<evidence type="ECO:0000259" key="6">
    <source>
        <dbReference type="PROSITE" id="PS50262"/>
    </source>
</evidence>
<organism evidence="7 8">
    <name type="scientific">Clupea harengus</name>
    <name type="common">Atlantic herring</name>
    <dbReference type="NCBI Taxonomy" id="7950"/>
    <lineage>
        <taxon>Eukaryota</taxon>
        <taxon>Metazoa</taxon>
        <taxon>Chordata</taxon>
        <taxon>Craniata</taxon>
        <taxon>Vertebrata</taxon>
        <taxon>Euteleostomi</taxon>
        <taxon>Actinopterygii</taxon>
        <taxon>Neopterygii</taxon>
        <taxon>Teleostei</taxon>
        <taxon>Clupei</taxon>
        <taxon>Clupeiformes</taxon>
        <taxon>Clupeoidei</taxon>
        <taxon>Clupeidae</taxon>
        <taxon>Clupea</taxon>
    </lineage>
</organism>
<reference evidence="8" key="1">
    <citation type="submission" date="2025-08" db="UniProtKB">
        <authorList>
            <consortium name="RefSeq"/>
        </authorList>
    </citation>
    <scope>IDENTIFICATION</scope>
</reference>
<dbReference type="InterPro" id="IPR000276">
    <property type="entry name" value="GPCR_Rhodpsn"/>
</dbReference>
<keyword evidence="4 5" id="KW-0472">Membrane</keyword>
<evidence type="ECO:0000313" key="8">
    <source>
        <dbReference type="RefSeq" id="XP_012690627.1"/>
    </source>
</evidence>
<evidence type="ECO:0000313" key="7">
    <source>
        <dbReference type="Proteomes" id="UP000515152"/>
    </source>
</evidence>
<dbReference type="Gene3D" id="1.20.1070.10">
    <property type="entry name" value="Rhodopsin 7-helix transmembrane proteins"/>
    <property type="match status" value="1"/>
</dbReference>
<feature type="domain" description="G-protein coupled receptors family 1 profile" evidence="6">
    <location>
        <begin position="39"/>
        <end position="291"/>
    </location>
</feature>
<dbReference type="OrthoDB" id="9943226at2759"/>
<evidence type="ECO:0000256" key="4">
    <source>
        <dbReference type="ARBA" id="ARBA00023136"/>
    </source>
</evidence>
<gene>
    <name evidence="8" type="primary">LOC105906939</name>
</gene>
<feature type="transmembrane region" description="Helical" evidence="5">
    <location>
        <begin position="59"/>
        <end position="85"/>
    </location>
</feature>
<dbReference type="GO" id="GO:0004984">
    <property type="term" value="F:olfactory receptor activity"/>
    <property type="evidence" value="ECO:0007669"/>
    <property type="project" value="TreeGrafter"/>
</dbReference>
<dbReference type="GO" id="GO:0004930">
    <property type="term" value="F:G protein-coupled receptor activity"/>
    <property type="evidence" value="ECO:0007669"/>
    <property type="project" value="InterPro"/>
</dbReference>
<dbReference type="PANTHER" id="PTHR26451">
    <property type="entry name" value="G_PROTEIN_RECEP_F1_2 DOMAIN-CONTAINING PROTEIN"/>
    <property type="match status" value="1"/>
</dbReference>
<dbReference type="Proteomes" id="UP000515152">
    <property type="component" value="Chromosome 22"/>
</dbReference>
<dbReference type="CDD" id="cd00637">
    <property type="entry name" value="7tm_classA_rhodopsin-like"/>
    <property type="match status" value="1"/>
</dbReference>
<keyword evidence="2 5" id="KW-0812">Transmembrane</keyword>
<evidence type="ECO:0000256" key="3">
    <source>
        <dbReference type="ARBA" id="ARBA00022989"/>
    </source>
</evidence>
<dbReference type="RefSeq" id="XP_012690627.1">
    <property type="nucleotide sequence ID" value="XM_012835173.3"/>
</dbReference>
<dbReference type="SUPFAM" id="SSF81321">
    <property type="entry name" value="Family A G protein-coupled receptor-like"/>
    <property type="match status" value="1"/>
</dbReference>
<dbReference type="KEGG" id="char:105906939"/>
<feature type="transmembrane region" description="Helical" evidence="5">
    <location>
        <begin position="232"/>
        <end position="253"/>
    </location>
</feature>
<protein>
    <submittedName>
        <fullName evidence="8">Probable G-protein coupled receptor 148</fullName>
    </submittedName>
</protein>
<dbReference type="AlphaFoldDB" id="A0A6P3W6J0"/>
<feature type="transmembrane region" description="Helical" evidence="5">
    <location>
        <begin position="190"/>
        <end position="211"/>
    </location>
</feature>
<keyword evidence="8" id="KW-0675">Receptor</keyword>
<dbReference type="PROSITE" id="PS50262">
    <property type="entry name" value="G_PROTEIN_RECEP_F1_2"/>
    <property type="match status" value="1"/>
</dbReference>
<dbReference type="GO" id="GO:0005549">
    <property type="term" value="F:odorant binding"/>
    <property type="evidence" value="ECO:0007669"/>
    <property type="project" value="TreeGrafter"/>
</dbReference>
<dbReference type="GeneID" id="105906939"/>
<dbReference type="InterPro" id="IPR017452">
    <property type="entry name" value="GPCR_Rhodpsn_7TM"/>
</dbReference>
<dbReference type="Pfam" id="PF00001">
    <property type="entry name" value="7tm_1"/>
    <property type="match status" value="1"/>
</dbReference>
<keyword evidence="3 5" id="KW-1133">Transmembrane helix</keyword>
<sequence length="319" mass="36139">MAFTIIANVSESWLDRMHGWHMELFLVPTVLLTLDTLVLDLLLVACIFCSPVLRQETRYLLLANTLVADMTFASVNLAMVTCTVLRVAVQRVACEVAMAVTITAYCCAVLGVTFMVVDTYVAVRWPLHYDSLLPPSRARKLSAGLWLLASMYPLSLIIILEALEEDAPQRLALCLVLITVGALGKEMMVGLHMFFTIGAVLCFLLIIYCYVRLYVVTRRSGIWQQRYSRARVTVLAHGVLLLLYFVPGLVFTVELALFEHKYMAGQPNMWVNITNMSVLMLLPRALAPYLYGLRYREIYTTLKQLLFKRRQLNQVNTVS</sequence>
<feature type="transmembrane region" description="Helical" evidence="5">
    <location>
        <begin position="273"/>
        <end position="293"/>
    </location>
</feature>